<keyword evidence="2" id="KW-1185">Reference proteome</keyword>
<evidence type="ECO:0000313" key="1">
    <source>
        <dbReference type="EMBL" id="KAG8234475.1"/>
    </source>
</evidence>
<reference evidence="1" key="2">
    <citation type="submission" date="2017-10" db="EMBL/GenBank/DDBJ databases">
        <title>Ladona fulva Genome sequencing and assembly.</title>
        <authorList>
            <person name="Murali S."/>
            <person name="Richards S."/>
            <person name="Bandaranaike D."/>
            <person name="Bellair M."/>
            <person name="Blankenburg K."/>
            <person name="Chao H."/>
            <person name="Dinh H."/>
            <person name="Doddapaneni H."/>
            <person name="Dugan-Rocha S."/>
            <person name="Elkadiri S."/>
            <person name="Gnanaolivu R."/>
            <person name="Hernandez B."/>
            <person name="Skinner E."/>
            <person name="Javaid M."/>
            <person name="Lee S."/>
            <person name="Li M."/>
            <person name="Ming W."/>
            <person name="Munidasa M."/>
            <person name="Muniz J."/>
            <person name="Nguyen L."/>
            <person name="Hughes D."/>
            <person name="Osuji N."/>
            <person name="Pu L.-L."/>
            <person name="Puazo M."/>
            <person name="Qu C."/>
            <person name="Quiroz J."/>
            <person name="Raj R."/>
            <person name="Weissenberger G."/>
            <person name="Xin Y."/>
            <person name="Zou X."/>
            <person name="Han Y."/>
            <person name="Worley K."/>
            <person name="Muzny D."/>
            <person name="Gibbs R."/>
        </authorList>
    </citation>
    <scope>NUCLEOTIDE SEQUENCE</scope>
    <source>
        <strain evidence="1">Sampled in the wild</strain>
    </source>
</reference>
<evidence type="ECO:0000313" key="2">
    <source>
        <dbReference type="Proteomes" id="UP000792457"/>
    </source>
</evidence>
<dbReference type="GO" id="GO:0004350">
    <property type="term" value="F:glutamate-5-semialdehyde dehydrogenase activity"/>
    <property type="evidence" value="ECO:0007669"/>
    <property type="project" value="TreeGrafter"/>
</dbReference>
<dbReference type="PANTHER" id="PTHR11063">
    <property type="entry name" value="GLUTAMATE SEMIALDEHYDE DEHYDROGENASE"/>
    <property type="match status" value="1"/>
</dbReference>
<protein>
    <recommendedName>
        <fullName evidence="3">Delta-1-pyrroline-5-carboxylate synthase</fullName>
    </recommendedName>
</protein>
<evidence type="ECO:0008006" key="3">
    <source>
        <dbReference type="Google" id="ProtNLM"/>
    </source>
</evidence>
<dbReference type="InterPro" id="IPR016161">
    <property type="entry name" value="Ald_DH/histidinol_DH"/>
</dbReference>
<organism evidence="1 2">
    <name type="scientific">Ladona fulva</name>
    <name type="common">Scarce chaser dragonfly</name>
    <name type="synonym">Libellula fulva</name>
    <dbReference type="NCBI Taxonomy" id="123851"/>
    <lineage>
        <taxon>Eukaryota</taxon>
        <taxon>Metazoa</taxon>
        <taxon>Ecdysozoa</taxon>
        <taxon>Arthropoda</taxon>
        <taxon>Hexapoda</taxon>
        <taxon>Insecta</taxon>
        <taxon>Pterygota</taxon>
        <taxon>Palaeoptera</taxon>
        <taxon>Odonata</taxon>
        <taxon>Epiprocta</taxon>
        <taxon>Anisoptera</taxon>
        <taxon>Libelluloidea</taxon>
        <taxon>Libellulidae</taxon>
        <taxon>Ladona</taxon>
    </lineage>
</organism>
<accession>A0A8K0KGH6</accession>
<dbReference type="SUPFAM" id="SSF53720">
    <property type="entry name" value="ALDH-like"/>
    <property type="match status" value="1"/>
</dbReference>
<dbReference type="OrthoDB" id="1934954at2759"/>
<dbReference type="Gene3D" id="3.40.309.10">
    <property type="entry name" value="Aldehyde Dehydrogenase, Chain A, domain 2"/>
    <property type="match status" value="1"/>
</dbReference>
<name>A0A8K0KGH6_LADFU</name>
<dbReference type="Gene3D" id="3.40.605.10">
    <property type="entry name" value="Aldehyde Dehydrogenase, Chain A, domain 1"/>
    <property type="match status" value="1"/>
</dbReference>
<comment type="caution">
    <text evidence="1">The sequence shown here is derived from an EMBL/GenBank/DDBJ whole genome shotgun (WGS) entry which is preliminary data.</text>
</comment>
<dbReference type="EMBL" id="KZ308816">
    <property type="protein sequence ID" value="KAG8234475.1"/>
    <property type="molecule type" value="Genomic_DNA"/>
</dbReference>
<dbReference type="InterPro" id="IPR016162">
    <property type="entry name" value="Ald_DH_N"/>
</dbReference>
<dbReference type="InterPro" id="IPR016163">
    <property type="entry name" value="Ald_DH_C"/>
</dbReference>
<proteinExistence type="predicted"/>
<reference evidence="1" key="1">
    <citation type="submission" date="2013-04" db="EMBL/GenBank/DDBJ databases">
        <authorList>
            <person name="Qu J."/>
            <person name="Murali S.C."/>
            <person name="Bandaranaike D."/>
            <person name="Bellair M."/>
            <person name="Blankenburg K."/>
            <person name="Chao H."/>
            <person name="Dinh H."/>
            <person name="Doddapaneni H."/>
            <person name="Downs B."/>
            <person name="Dugan-Rocha S."/>
            <person name="Elkadiri S."/>
            <person name="Gnanaolivu R.D."/>
            <person name="Hernandez B."/>
            <person name="Javaid M."/>
            <person name="Jayaseelan J.C."/>
            <person name="Lee S."/>
            <person name="Li M."/>
            <person name="Ming W."/>
            <person name="Munidasa M."/>
            <person name="Muniz J."/>
            <person name="Nguyen L."/>
            <person name="Ongeri F."/>
            <person name="Osuji N."/>
            <person name="Pu L.-L."/>
            <person name="Puazo M."/>
            <person name="Qu C."/>
            <person name="Quiroz J."/>
            <person name="Raj R."/>
            <person name="Weissenberger G."/>
            <person name="Xin Y."/>
            <person name="Zou X."/>
            <person name="Han Y."/>
            <person name="Richards S."/>
            <person name="Worley K."/>
            <person name="Muzny D."/>
            <person name="Gibbs R."/>
        </authorList>
    </citation>
    <scope>NUCLEOTIDE SEQUENCE</scope>
    <source>
        <strain evidence="1">Sampled in the wild</strain>
    </source>
</reference>
<dbReference type="PANTHER" id="PTHR11063:SF8">
    <property type="entry name" value="DELTA-1-PYRROLINE-5-CARBOXYLATE SYNTHASE"/>
    <property type="match status" value="1"/>
</dbReference>
<dbReference type="Proteomes" id="UP000792457">
    <property type="component" value="Unassembled WGS sequence"/>
</dbReference>
<sequence length="243" mass="26281">MESHIDLIIPRGSTELVRSIQEKSIHIPVLGHAEGICHVYVDSHASIDKAMAIVRDSKCDYPAACNAMETLLIHEEMFSQGSFFVDLCSMLKREGVTINAGPNLAKRLTFGPPQAKSLKIEYGALECTVEVVSSLSEAIAHVHTYGSGHTDVIVTENDDRAKQFMRQVDSACVFHNVSSRFADGYRFGLGAEVGISTAKIHARGPVGVEGLLTTKWLLKGNGEAAADFAEGGGKTFLHEELPV</sequence>
<dbReference type="AlphaFoldDB" id="A0A8K0KGH6"/>
<dbReference type="GO" id="GO:0005739">
    <property type="term" value="C:mitochondrion"/>
    <property type="evidence" value="ECO:0007669"/>
    <property type="project" value="TreeGrafter"/>
</dbReference>
<dbReference type="FunFam" id="3.40.309.10:FF:000011">
    <property type="entry name" value="Delta-1-pyrroline-5-carboxylate synthase"/>
    <property type="match status" value="1"/>
</dbReference>
<gene>
    <name evidence="1" type="ORF">J437_LFUL013158</name>
</gene>